<dbReference type="EMBL" id="MRCA01000003">
    <property type="protein sequence ID" value="OKH14768.1"/>
    <property type="molecule type" value="Genomic_DNA"/>
</dbReference>
<dbReference type="GO" id="GO:0009103">
    <property type="term" value="P:lipopolysaccharide biosynthetic process"/>
    <property type="evidence" value="ECO:0007669"/>
    <property type="project" value="TreeGrafter"/>
</dbReference>
<comment type="caution">
    <text evidence="4">The sequence shown here is derived from an EMBL/GenBank/DDBJ whole genome shotgun (WGS) entry which is preliminary data.</text>
</comment>
<dbReference type="RefSeq" id="WP_073555373.1">
    <property type="nucleotide sequence ID" value="NZ_MRCA01000003.1"/>
</dbReference>
<evidence type="ECO:0000259" key="2">
    <source>
        <dbReference type="Pfam" id="PF00534"/>
    </source>
</evidence>
<evidence type="ECO:0000313" key="4">
    <source>
        <dbReference type="EMBL" id="OKH14768.1"/>
    </source>
</evidence>
<dbReference type="Gene3D" id="3.40.50.2000">
    <property type="entry name" value="Glycogen Phosphorylase B"/>
    <property type="match status" value="2"/>
</dbReference>
<dbReference type="AlphaFoldDB" id="A0A1U7H1F1"/>
<dbReference type="OrthoDB" id="9787617at2"/>
<dbReference type="InterPro" id="IPR001296">
    <property type="entry name" value="Glyco_trans_1"/>
</dbReference>
<name>A0A1U7H1F1_9CYAN</name>
<keyword evidence="1 4" id="KW-0808">Transferase</keyword>
<gene>
    <name evidence="4" type="ORF">NIES592_07710</name>
</gene>
<dbReference type="Pfam" id="PF00534">
    <property type="entry name" value="Glycos_transf_1"/>
    <property type="match status" value="1"/>
</dbReference>
<dbReference type="Pfam" id="PF13439">
    <property type="entry name" value="Glyco_transf_4"/>
    <property type="match status" value="1"/>
</dbReference>
<dbReference type="CDD" id="cd03801">
    <property type="entry name" value="GT4_PimA-like"/>
    <property type="match status" value="1"/>
</dbReference>
<evidence type="ECO:0000313" key="5">
    <source>
        <dbReference type="Proteomes" id="UP000186391"/>
    </source>
</evidence>
<proteinExistence type="predicted"/>
<sequence length="394" mass="44146">MVGDIYVEGNKKDHYSSASILCVGVGWFPTTPGGLERYVYELTQKLAANQDQIELCGVGLPETQPNLPIKLTNLSSPDSHIWQRLWSIRQNFKKTRMGKPDAVNLHFALYSFPILDLLPKGVPITFNFHGPWASESNHEVVRQRLSVVLKHQLIEKRTYDQCDHFIVLSKAFGKILHEQYQIPWEKIHIIPGGVNTDQFQSNLSRSEARAKLDWPQDRSIIFASRRLVHRVGIDKLLQALAIIKPRVADFWLAIAGRGPIQAALQQQATELGLNEHVKFLGFLPDEDLPIAYQAADVSVMPSQCFEGFGLAVVESLACGTPVVCTPVGGMPEILEPFSPQLITSSVEVSAIAEKLEQVLLGKIVTPSREECREYVTANFDWYKIAQDVRKVILA</sequence>
<keyword evidence="5" id="KW-1185">Reference proteome</keyword>
<dbReference type="PANTHER" id="PTHR46401">
    <property type="entry name" value="GLYCOSYLTRANSFERASE WBBK-RELATED"/>
    <property type="match status" value="1"/>
</dbReference>
<protein>
    <submittedName>
        <fullName evidence="4">Group 1 glycosyl transferase</fullName>
    </submittedName>
</protein>
<dbReference type="Proteomes" id="UP000186391">
    <property type="component" value="Unassembled WGS sequence"/>
</dbReference>
<evidence type="ECO:0000259" key="3">
    <source>
        <dbReference type="Pfam" id="PF13439"/>
    </source>
</evidence>
<reference evidence="4 5" key="1">
    <citation type="submission" date="2016-11" db="EMBL/GenBank/DDBJ databases">
        <title>Draft Genome Sequences of Nine Cyanobacterial Strains from Diverse Habitats.</title>
        <authorList>
            <person name="Zhu T."/>
            <person name="Hou S."/>
            <person name="Lu X."/>
            <person name="Hess W.R."/>
        </authorList>
    </citation>
    <scope>NUCLEOTIDE SEQUENCE [LARGE SCALE GENOMIC DNA]</scope>
    <source>
        <strain evidence="4 5">NIES-592</strain>
    </source>
</reference>
<organism evidence="4 5">
    <name type="scientific">Fischerella major NIES-592</name>
    <dbReference type="NCBI Taxonomy" id="210994"/>
    <lineage>
        <taxon>Bacteria</taxon>
        <taxon>Bacillati</taxon>
        <taxon>Cyanobacteriota</taxon>
        <taxon>Cyanophyceae</taxon>
        <taxon>Nostocales</taxon>
        <taxon>Hapalosiphonaceae</taxon>
        <taxon>Fischerella</taxon>
    </lineage>
</organism>
<dbReference type="GO" id="GO:0016757">
    <property type="term" value="F:glycosyltransferase activity"/>
    <property type="evidence" value="ECO:0007669"/>
    <property type="project" value="InterPro"/>
</dbReference>
<dbReference type="PANTHER" id="PTHR46401:SF2">
    <property type="entry name" value="GLYCOSYLTRANSFERASE WBBK-RELATED"/>
    <property type="match status" value="1"/>
</dbReference>
<dbReference type="SUPFAM" id="SSF53756">
    <property type="entry name" value="UDP-Glycosyltransferase/glycogen phosphorylase"/>
    <property type="match status" value="1"/>
</dbReference>
<accession>A0A1U7H1F1</accession>
<dbReference type="InterPro" id="IPR028098">
    <property type="entry name" value="Glyco_trans_4-like_N"/>
</dbReference>
<feature type="domain" description="Glycosyltransferase subfamily 4-like N-terminal" evidence="3">
    <location>
        <begin position="32"/>
        <end position="198"/>
    </location>
</feature>
<feature type="domain" description="Glycosyl transferase family 1" evidence="2">
    <location>
        <begin position="205"/>
        <end position="374"/>
    </location>
</feature>
<evidence type="ECO:0000256" key="1">
    <source>
        <dbReference type="ARBA" id="ARBA00022679"/>
    </source>
</evidence>